<dbReference type="Gene3D" id="3.40.50.150">
    <property type="entry name" value="Vaccinia Virus protein VP39"/>
    <property type="match status" value="1"/>
</dbReference>
<organism evidence="2 3">
    <name type="scientific">Nitrospira defluvii</name>
    <dbReference type="NCBI Taxonomy" id="330214"/>
    <lineage>
        <taxon>Bacteria</taxon>
        <taxon>Pseudomonadati</taxon>
        <taxon>Nitrospirota</taxon>
        <taxon>Nitrospiria</taxon>
        <taxon>Nitrospirales</taxon>
        <taxon>Nitrospiraceae</taxon>
        <taxon>Nitrospira</taxon>
    </lineage>
</organism>
<dbReference type="Pfam" id="PF08241">
    <property type="entry name" value="Methyltransf_11"/>
    <property type="match status" value="1"/>
</dbReference>
<dbReference type="EMBL" id="FP929003">
    <property type="protein sequence ID" value="CBK43113.1"/>
    <property type="molecule type" value="Genomic_DNA"/>
</dbReference>
<accession>D8PIM6</accession>
<reference evidence="2 3" key="1">
    <citation type="journal article" date="2010" name="Proc. Natl. Acad. Sci. U.S.A.">
        <title>A Nitrospira metagenome illuminates the physiology and evolution of globally important nitrite-oxidizing bacteria.</title>
        <authorList>
            <person name="Lucker S."/>
            <person name="Wagner M."/>
            <person name="Maixner F."/>
            <person name="Pelletier E."/>
            <person name="Koch H."/>
            <person name="Vacherie B."/>
            <person name="Rattei T."/>
            <person name="Sinninghe Damste J."/>
            <person name="Spieck E."/>
            <person name="Le Paslier D."/>
            <person name="Daims H."/>
        </authorList>
    </citation>
    <scope>NUCLEOTIDE SEQUENCE [LARGE SCALE GENOMIC DNA]</scope>
</reference>
<evidence type="ECO:0000259" key="1">
    <source>
        <dbReference type="Pfam" id="PF08241"/>
    </source>
</evidence>
<evidence type="ECO:0000313" key="3">
    <source>
        <dbReference type="Proteomes" id="UP000001660"/>
    </source>
</evidence>
<dbReference type="AlphaFoldDB" id="D8PIM6"/>
<dbReference type="SUPFAM" id="SSF53335">
    <property type="entry name" value="S-adenosyl-L-methionine-dependent methyltransferases"/>
    <property type="match status" value="1"/>
</dbReference>
<gene>
    <name evidence="2" type="ORF">NIDE3427</name>
</gene>
<feature type="domain" description="Methyltransferase type 11" evidence="1">
    <location>
        <begin position="147"/>
        <end position="228"/>
    </location>
</feature>
<dbReference type="OrthoDB" id="582295at2"/>
<dbReference type="eggNOG" id="COG2226">
    <property type="taxonomic scope" value="Bacteria"/>
</dbReference>
<dbReference type="STRING" id="330214.NIDE3427"/>
<dbReference type="HOGENOM" id="CLU_755839_0_0_0"/>
<dbReference type="KEGG" id="nde:NIDE3427"/>
<dbReference type="CDD" id="cd02440">
    <property type="entry name" value="AdoMet_MTases"/>
    <property type="match status" value="1"/>
</dbReference>
<dbReference type="Proteomes" id="UP000001660">
    <property type="component" value="Chromosome"/>
</dbReference>
<dbReference type="InterPro" id="IPR029063">
    <property type="entry name" value="SAM-dependent_MTases_sf"/>
</dbReference>
<dbReference type="GO" id="GO:0008757">
    <property type="term" value="F:S-adenosylmethionine-dependent methyltransferase activity"/>
    <property type="evidence" value="ECO:0007669"/>
    <property type="project" value="InterPro"/>
</dbReference>
<dbReference type="InterPro" id="IPR013216">
    <property type="entry name" value="Methyltransf_11"/>
</dbReference>
<sequence>MFDAGLLQRVWHIWRNEGRAALIDRMRQRYRRTNVGMLLHPATPKRYPCGCSGSSDLEYADRLKGELANFRNVQNVHDLPDIFHYWSEKYLLPRFVALNIPGVTELFVRYVADACRVKPGEMCHVASLGTGNCEAEVVMAEQLVASGITRFQLDCIEVNPQMLARGRALASSKQMLPYLNFVESDVKHWECDKQYSVIVANQSLHHFQDLEVLFGKVRLAIGHSGVFVVSDIIGRNGHMRWPEALEVVQEVWRTMPDRYKYNHLLSRYEPMYENWDCSVGGFEGIRAQDILPLLTHTFKFEMFLAYGNIIDIFIDRAFGHNFDAQVDVDRAFIDRIAQLDEELLAAGTIKPTHLIASMRNSSTMNRQVYRHFTPDFCLRLADSAGSIMKMG</sequence>
<protein>
    <recommendedName>
        <fullName evidence="1">Methyltransferase type 11 domain-containing protein</fullName>
    </recommendedName>
</protein>
<name>D8PIM6_9BACT</name>
<proteinExistence type="predicted"/>
<evidence type="ECO:0000313" key="2">
    <source>
        <dbReference type="EMBL" id="CBK43113.1"/>
    </source>
</evidence>
<keyword evidence="3" id="KW-1185">Reference proteome</keyword>